<proteinExistence type="predicted"/>
<gene>
    <name evidence="3" type="ORF">AB0A76_00965</name>
</gene>
<name>A0ABV3CNK0_STREX</name>
<dbReference type="InterPro" id="IPR050966">
    <property type="entry name" value="Glutamyl_endopeptidase"/>
</dbReference>
<dbReference type="InterPro" id="IPR009003">
    <property type="entry name" value="Peptidase_S1_PA"/>
</dbReference>
<keyword evidence="4" id="KW-1185">Reference proteome</keyword>
<comment type="caution">
    <text evidence="3">The sequence shown here is derived from an EMBL/GenBank/DDBJ whole genome shotgun (WGS) entry which is preliminary data.</text>
</comment>
<dbReference type="RefSeq" id="WP_359202947.1">
    <property type="nucleotide sequence ID" value="NZ_JBEZAM010000001.1"/>
</dbReference>
<protein>
    <recommendedName>
        <fullName evidence="5">Peptidase S1 domain-containing protein</fullName>
    </recommendedName>
</protein>
<dbReference type="Gene3D" id="2.40.10.10">
    <property type="entry name" value="Trypsin-like serine proteases"/>
    <property type="match status" value="2"/>
</dbReference>
<dbReference type="SUPFAM" id="SSF50494">
    <property type="entry name" value="Trypsin-like serine proteases"/>
    <property type="match status" value="1"/>
</dbReference>
<organism evidence="3 4">
    <name type="scientific">Streptomyces exfoliatus</name>
    <name type="common">Streptomyces hydrogenans</name>
    <dbReference type="NCBI Taxonomy" id="1905"/>
    <lineage>
        <taxon>Bacteria</taxon>
        <taxon>Bacillati</taxon>
        <taxon>Actinomycetota</taxon>
        <taxon>Actinomycetes</taxon>
        <taxon>Kitasatosporales</taxon>
        <taxon>Streptomycetaceae</taxon>
        <taxon>Streptomyces</taxon>
    </lineage>
</organism>
<evidence type="ECO:0000256" key="2">
    <source>
        <dbReference type="SAM" id="MobiDB-lite"/>
    </source>
</evidence>
<reference evidence="3 4" key="1">
    <citation type="submission" date="2024-06" db="EMBL/GenBank/DDBJ databases">
        <title>The Natural Products Discovery Center: Release of the First 8490 Sequenced Strains for Exploring Actinobacteria Biosynthetic Diversity.</title>
        <authorList>
            <person name="Kalkreuter E."/>
            <person name="Kautsar S.A."/>
            <person name="Yang D."/>
            <person name="Bader C.D."/>
            <person name="Teijaro C.N."/>
            <person name="Fluegel L."/>
            <person name="Davis C.M."/>
            <person name="Simpson J.R."/>
            <person name="Lauterbach L."/>
            <person name="Steele A.D."/>
            <person name="Gui C."/>
            <person name="Meng S."/>
            <person name="Li G."/>
            <person name="Viehrig K."/>
            <person name="Ye F."/>
            <person name="Su P."/>
            <person name="Kiefer A.F."/>
            <person name="Nichols A."/>
            <person name="Cepeda A.J."/>
            <person name="Yan W."/>
            <person name="Fan B."/>
            <person name="Jiang Y."/>
            <person name="Adhikari A."/>
            <person name="Zheng C.-J."/>
            <person name="Schuster L."/>
            <person name="Cowan T.M."/>
            <person name="Smanski M.J."/>
            <person name="Chevrette M.G."/>
            <person name="De Carvalho L.P.S."/>
            <person name="Shen B."/>
        </authorList>
    </citation>
    <scope>NUCLEOTIDE SEQUENCE [LARGE SCALE GENOMIC DNA]</scope>
    <source>
        <strain evidence="3 4">NPDC045705</strain>
    </source>
</reference>
<evidence type="ECO:0000313" key="4">
    <source>
        <dbReference type="Proteomes" id="UP001551210"/>
    </source>
</evidence>
<dbReference type="EMBL" id="JBEZAM010000001">
    <property type="protein sequence ID" value="MEU7291767.1"/>
    <property type="molecule type" value="Genomic_DNA"/>
</dbReference>
<dbReference type="PANTHER" id="PTHR15462">
    <property type="entry name" value="SERINE PROTEASE"/>
    <property type="match status" value="1"/>
</dbReference>
<keyword evidence="1" id="KW-0732">Signal</keyword>
<dbReference type="InterPro" id="IPR043504">
    <property type="entry name" value="Peptidase_S1_PA_chymotrypsin"/>
</dbReference>
<evidence type="ECO:0000313" key="3">
    <source>
        <dbReference type="EMBL" id="MEU7291767.1"/>
    </source>
</evidence>
<sequence>MGKLFFYTPDGEPSHCSAASIASANKNTIWTAGHCVHLGDGSGDAGWMTHFMYVPGYRDGAEPLGVWSGARTFVASAWTQDMDWEEADMAAIVLNPRLDGNLEDVVGFAFGYTFAENATDYANTAMLGYPVEGYQRTDLNGERLMYCVGDTTDASFLNPFDDRLKMDCDMGKGASGGPLVWGPENDPRIVGASSHHEADKDTLQRVSDDHFSSEHGSYAAAVINSANNA</sequence>
<evidence type="ECO:0008006" key="5">
    <source>
        <dbReference type="Google" id="ProtNLM"/>
    </source>
</evidence>
<feature type="region of interest" description="Disordered" evidence="2">
    <location>
        <begin position="178"/>
        <end position="199"/>
    </location>
</feature>
<evidence type="ECO:0000256" key="1">
    <source>
        <dbReference type="ARBA" id="ARBA00022729"/>
    </source>
</evidence>
<dbReference type="Proteomes" id="UP001551210">
    <property type="component" value="Unassembled WGS sequence"/>
</dbReference>
<accession>A0ABV3CNK0</accession>